<accession>A0A9K3M2E5</accession>
<evidence type="ECO:0000313" key="4">
    <source>
        <dbReference type="EMBL" id="KAG7372677.1"/>
    </source>
</evidence>
<feature type="region of interest" description="Disordered" evidence="1">
    <location>
        <begin position="1046"/>
        <end position="1088"/>
    </location>
</feature>
<feature type="compositionally biased region" description="Polar residues" evidence="1">
    <location>
        <begin position="25"/>
        <end position="34"/>
    </location>
</feature>
<feature type="region of interest" description="Disordered" evidence="1">
    <location>
        <begin position="1316"/>
        <end position="1354"/>
    </location>
</feature>
<evidence type="ECO:0000259" key="3">
    <source>
        <dbReference type="PROSITE" id="PS50004"/>
    </source>
</evidence>
<comment type="caution">
    <text evidence="4">The sequence shown here is derived from an EMBL/GenBank/DDBJ whole genome shotgun (WGS) entry which is preliminary data.</text>
</comment>
<dbReference type="InterPro" id="IPR000008">
    <property type="entry name" value="C2_dom"/>
</dbReference>
<feature type="region of interest" description="Disordered" evidence="1">
    <location>
        <begin position="25"/>
        <end position="53"/>
    </location>
</feature>
<evidence type="ECO:0000256" key="1">
    <source>
        <dbReference type="SAM" id="MobiDB-lite"/>
    </source>
</evidence>
<reference evidence="4" key="1">
    <citation type="journal article" date="2021" name="Sci. Rep.">
        <title>Diploid genomic architecture of Nitzschia inconspicua, an elite biomass production diatom.</title>
        <authorList>
            <person name="Oliver A."/>
            <person name="Podell S."/>
            <person name="Pinowska A."/>
            <person name="Traller J.C."/>
            <person name="Smith S.R."/>
            <person name="McClure R."/>
            <person name="Beliaev A."/>
            <person name="Bohutskyi P."/>
            <person name="Hill E.A."/>
            <person name="Rabines A."/>
            <person name="Zheng H."/>
            <person name="Allen L.Z."/>
            <person name="Kuo A."/>
            <person name="Grigoriev I.V."/>
            <person name="Allen A.E."/>
            <person name="Hazlebeck D."/>
            <person name="Allen E.E."/>
        </authorList>
    </citation>
    <scope>NUCLEOTIDE SEQUENCE</scope>
    <source>
        <strain evidence="4">Hildebrandi</strain>
    </source>
</reference>
<keyword evidence="2" id="KW-0472">Membrane</keyword>
<protein>
    <submittedName>
        <fullName evidence="4">C2 domain containing protein</fullName>
    </submittedName>
</protein>
<dbReference type="Proteomes" id="UP000693970">
    <property type="component" value="Unassembled WGS sequence"/>
</dbReference>
<evidence type="ECO:0000313" key="5">
    <source>
        <dbReference type="Proteomes" id="UP000693970"/>
    </source>
</evidence>
<feature type="compositionally biased region" description="Polar residues" evidence="1">
    <location>
        <begin position="229"/>
        <end position="250"/>
    </location>
</feature>
<feature type="region of interest" description="Disordered" evidence="1">
    <location>
        <begin position="1149"/>
        <end position="1174"/>
    </location>
</feature>
<keyword evidence="2" id="KW-0812">Transmembrane</keyword>
<keyword evidence="5" id="KW-1185">Reference proteome</keyword>
<feature type="compositionally biased region" description="Low complexity" evidence="1">
    <location>
        <begin position="39"/>
        <end position="53"/>
    </location>
</feature>
<feature type="transmembrane region" description="Helical" evidence="2">
    <location>
        <begin position="797"/>
        <end position="821"/>
    </location>
</feature>
<feature type="domain" description="C2" evidence="3">
    <location>
        <begin position="392"/>
        <end position="516"/>
    </location>
</feature>
<dbReference type="EMBL" id="JAGRRH010000003">
    <property type="protein sequence ID" value="KAG7372677.1"/>
    <property type="molecule type" value="Genomic_DNA"/>
</dbReference>
<name>A0A9K3M2E5_9STRA</name>
<proteinExistence type="predicted"/>
<gene>
    <name evidence="4" type="ORF">IV203_018820</name>
</gene>
<feature type="transmembrane region" description="Helical" evidence="2">
    <location>
        <begin position="655"/>
        <end position="673"/>
    </location>
</feature>
<feature type="compositionally biased region" description="Acidic residues" evidence="1">
    <location>
        <begin position="197"/>
        <end position="210"/>
    </location>
</feature>
<keyword evidence="2" id="KW-1133">Transmembrane helix</keyword>
<feature type="compositionally biased region" description="Basic and acidic residues" evidence="1">
    <location>
        <begin position="211"/>
        <end position="224"/>
    </location>
</feature>
<dbReference type="OrthoDB" id="5973539at2759"/>
<dbReference type="CDD" id="cd00030">
    <property type="entry name" value="C2"/>
    <property type="match status" value="1"/>
</dbReference>
<sequence length="1377" mass="154708">MTGACNDASETTPLVTGMIRRTEVSINDDTNNGGVPNLEVSSPTSSSSSSSSVEVPSCFPVLVEIIGVQHLPVNNMESYCVMQYGIETIHRTKPYTAKVTKTEQVTRLFQIFGDSSDATGFKTVLQRKYQNPIWTIQHDAVFSCVIKSPNDIDNHKALTIQVWARPRPLSVTGVALGLVTSTAMRIGSNPRNISIGEGEEQEDDDADDDNSDHNAADVGDHHDSIMAAAQNSSTPRRQQSHNPTANNNKSRFIGKVRIPAPTLLGEYCTEQRIQVPLQDELGRTILHPETQMETISHIQSSSPTREQYSLMHMLLKEAQVLQEPLRVRATLISELPEYEVQGATLSSAVVGTISPTNCGKVKVKPHPDPFTPETPKKTQYLTPTLLKSLTKAPSRRWIQAGSTKGQKYGRLYIEVLSAHGLPNVDYGQRLGNQTDAFCCLIYGDCMAETDVIDDELSPHWLPWTQRAFCFALGHPSQVLYLGVFGYKRNPMQHAPIGRVEINITNLQHDTLYELHYDLSSRSHKYNGRVSNGTIRVRVRVEVDDERQYLLSSLRLPPSNYINSAKKKSMRVARYTAMGEYDNQDKFQLAVLQGYIDEILQGYVRRILYALTDGMQSLVLWRNQIKLGKDGRFGFPLYSLLVFCMSVLVIEIPNLIPGMMFLGLALFMLAQMQIRIQSNPSPLKRCFGFWYYLKILVTGKTTVDFEEIKANHGLEEIEVIERLLQERIEKDREFFGKREAVEKVIEEIEQEQVATNSKTIPLELMTVLGKVQGIVGGVCRAFRFVDTVITWEESDVSFFITLFFIILGFTLLFIPWSFIFTWTGRLAVFALFGPQNKILDLVYFRHMPTDEQKIRDLFMERMLKARAQQEENRKLKAFRHALFGKYATTVPSIMWTPHNDFPIPSSSARYHGSESYVVPRADDLERCPFIPGQKLFGVMILRPEDEWRRNEEESLQTMKAYRKFQMAKATRKEEETNTSVHGLDVASVASQEGFEVMDLYDEELGFVKKVLTPQREESSRELGVEILHNSGQELRFEDAYKSVHDFNDLDGLDGDSNSTDVEDEEDEDVKGMQRNSTSQSSQRSFNDMNESKNGIEITEVSEREAMFVQRSWRGRFSGSLNARLPSVRFSTMSIVGSEDLSMIEEMETEDAQRTEMTVADDEKKNSDKGSADSLDTNDRFIDTLLSNNSIQDQPKEKGFGSSDISAVNETIVEDVVGDVGDNDEADDSETRLLLAQYGSPSFESASLKSYNTSSSSYGGDRSACSMTRGTCSSVDEAWTSRDILSRETTFTQTTLDRISTVLYSATSGTSVTVNQKETSQCEEDEEEGAVGTGGGGEAGSEIQERQHDTTTTTTTHITTIQMSSNADLEECGFEIFES</sequence>
<feature type="compositionally biased region" description="Basic and acidic residues" evidence="1">
    <location>
        <begin position="1159"/>
        <end position="1174"/>
    </location>
</feature>
<dbReference type="PROSITE" id="PS50004">
    <property type="entry name" value="C2"/>
    <property type="match status" value="1"/>
</dbReference>
<organism evidence="4 5">
    <name type="scientific">Nitzschia inconspicua</name>
    <dbReference type="NCBI Taxonomy" id="303405"/>
    <lineage>
        <taxon>Eukaryota</taxon>
        <taxon>Sar</taxon>
        <taxon>Stramenopiles</taxon>
        <taxon>Ochrophyta</taxon>
        <taxon>Bacillariophyta</taxon>
        <taxon>Bacillariophyceae</taxon>
        <taxon>Bacillariophycidae</taxon>
        <taxon>Bacillariales</taxon>
        <taxon>Bacillariaceae</taxon>
        <taxon>Nitzschia</taxon>
    </lineage>
</organism>
<evidence type="ECO:0000256" key="2">
    <source>
        <dbReference type="SAM" id="Phobius"/>
    </source>
</evidence>
<feature type="compositionally biased region" description="Low complexity" evidence="1">
    <location>
        <begin position="1072"/>
        <end position="1083"/>
    </location>
</feature>
<reference evidence="4" key="2">
    <citation type="submission" date="2021-04" db="EMBL/GenBank/DDBJ databases">
        <authorList>
            <person name="Podell S."/>
        </authorList>
    </citation>
    <scope>NUCLEOTIDE SEQUENCE</scope>
    <source>
        <strain evidence="4">Hildebrandi</strain>
    </source>
</reference>
<dbReference type="Pfam" id="PF00168">
    <property type="entry name" value="C2"/>
    <property type="match status" value="1"/>
</dbReference>
<feature type="region of interest" description="Disordered" evidence="1">
    <location>
        <begin position="188"/>
        <end position="253"/>
    </location>
</feature>
<dbReference type="SMART" id="SM00239">
    <property type="entry name" value="C2"/>
    <property type="match status" value="2"/>
</dbReference>